<dbReference type="OMA" id="WIADGHS"/>
<evidence type="ECO:0000256" key="4">
    <source>
        <dbReference type="PROSITE-ProRule" id="PRU00175"/>
    </source>
</evidence>
<dbReference type="PROSITE" id="PS50089">
    <property type="entry name" value="ZF_RING_2"/>
    <property type="match status" value="1"/>
</dbReference>
<dbReference type="OrthoDB" id="8062037at2759"/>
<accession>G4T9I8</accession>
<keyword evidence="1" id="KW-0479">Metal-binding</keyword>
<dbReference type="InterPro" id="IPR001841">
    <property type="entry name" value="Znf_RING"/>
</dbReference>
<dbReference type="SUPFAM" id="SSF57850">
    <property type="entry name" value="RING/U-box"/>
    <property type="match status" value="1"/>
</dbReference>
<sequence length="190" mass="20633">MSSEDAAGHTQLSEMEIEAAFEQLMQARNLLGPLSAARYELVDKLERIEESRLGSLMNEHCSICYNSFAAIIAEEEMLLANDTPVSERDLGVTKLQTCGHYFCRKDISKWILEGNDACPYCRVSYLPESARNQAETSNAAAVLGAAGGNTDGAGVSLTSVMEQLEERWRAAAVSGRASQRPGEANSGMYS</sequence>
<dbReference type="Pfam" id="PF00097">
    <property type="entry name" value="zf-C3HC4"/>
    <property type="match status" value="1"/>
</dbReference>
<dbReference type="EMBL" id="CAFZ01000023">
    <property type="protein sequence ID" value="CCA67996.1"/>
    <property type="molecule type" value="Genomic_DNA"/>
</dbReference>
<dbReference type="Proteomes" id="UP000007148">
    <property type="component" value="Unassembled WGS sequence"/>
</dbReference>
<comment type="caution">
    <text evidence="7">The sequence shown here is derived from an EMBL/GenBank/DDBJ whole genome shotgun (WGS) entry which is preliminary data.</text>
</comment>
<evidence type="ECO:0000259" key="6">
    <source>
        <dbReference type="PROSITE" id="PS50089"/>
    </source>
</evidence>
<protein>
    <recommendedName>
        <fullName evidence="6">RING-type domain-containing protein</fullName>
    </recommendedName>
</protein>
<evidence type="ECO:0000313" key="8">
    <source>
        <dbReference type="Proteomes" id="UP000007148"/>
    </source>
</evidence>
<evidence type="ECO:0000256" key="3">
    <source>
        <dbReference type="ARBA" id="ARBA00022833"/>
    </source>
</evidence>
<dbReference type="InterPro" id="IPR018957">
    <property type="entry name" value="Znf_C3HC4_RING-type"/>
</dbReference>
<feature type="region of interest" description="Disordered" evidence="5">
    <location>
        <begin position="171"/>
        <end position="190"/>
    </location>
</feature>
<keyword evidence="2 4" id="KW-0863">Zinc-finger</keyword>
<evidence type="ECO:0000313" key="7">
    <source>
        <dbReference type="EMBL" id="CCA67996.1"/>
    </source>
</evidence>
<dbReference type="InterPro" id="IPR013083">
    <property type="entry name" value="Znf_RING/FYVE/PHD"/>
</dbReference>
<dbReference type="HOGENOM" id="CLU_1428496_0_0_1"/>
<organism evidence="7 8">
    <name type="scientific">Serendipita indica (strain DSM 11827)</name>
    <name type="common">Root endophyte fungus</name>
    <name type="synonym">Piriformospora indica</name>
    <dbReference type="NCBI Taxonomy" id="1109443"/>
    <lineage>
        <taxon>Eukaryota</taxon>
        <taxon>Fungi</taxon>
        <taxon>Dikarya</taxon>
        <taxon>Basidiomycota</taxon>
        <taxon>Agaricomycotina</taxon>
        <taxon>Agaricomycetes</taxon>
        <taxon>Sebacinales</taxon>
        <taxon>Serendipitaceae</taxon>
        <taxon>Serendipita</taxon>
    </lineage>
</organism>
<gene>
    <name evidence="7" type="ORF">PIIN_01863</name>
</gene>
<dbReference type="STRING" id="1109443.G4T9I8"/>
<dbReference type="InParanoid" id="G4T9I8"/>
<feature type="domain" description="RING-type" evidence="6">
    <location>
        <begin position="61"/>
        <end position="122"/>
    </location>
</feature>
<dbReference type="GO" id="GO:0008270">
    <property type="term" value="F:zinc ion binding"/>
    <property type="evidence" value="ECO:0007669"/>
    <property type="project" value="UniProtKB-KW"/>
</dbReference>
<keyword evidence="8" id="KW-1185">Reference proteome</keyword>
<evidence type="ECO:0000256" key="5">
    <source>
        <dbReference type="SAM" id="MobiDB-lite"/>
    </source>
</evidence>
<keyword evidence="3" id="KW-0862">Zinc</keyword>
<reference evidence="7 8" key="1">
    <citation type="journal article" date="2011" name="PLoS Pathog.">
        <title>Endophytic Life Strategies Decoded by Genome and Transcriptome Analyses of the Mutualistic Root Symbiont Piriformospora indica.</title>
        <authorList>
            <person name="Zuccaro A."/>
            <person name="Lahrmann U."/>
            <person name="Guldener U."/>
            <person name="Langen G."/>
            <person name="Pfiffi S."/>
            <person name="Biedenkopf D."/>
            <person name="Wong P."/>
            <person name="Samans B."/>
            <person name="Grimm C."/>
            <person name="Basiewicz M."/>
            <person name="Murat C."/>
            <person name="Martin F."/>
            <person name="Kogel K.H."/>
        </authorList>
    </citation>
    <scope>NUCLEOTIDE SEQUENCE [LARGE SCALE GENOMIC DNA]</scope>
    <source>
        <strain evidence="7 8">DSM 11827</strain>
    </source>
</reference>
<evidence type="ECO:0000256" key="1">
    <source>
        <dbReference type="ARBA" id="ARBA00022723"/>
    </source>
</evidence>
<name>G4T9I8_SERID</name>
<proteinExistence type="predicted"/>
<dbReference type="Gene3D" id="3.30.40.10">
    <property type="entry name" value="Zinc/RING finger domain, C3HC4 (zinc finger)"/>
    <property type="match status" value="1"/>
</dbReference>
<evidence type="ECO:0000256" key="2">
    <source>
        <dbReference type="ARBA" id="ARBA00022771"/>
    </source>
</evidence>
<dbReference type="AlphaFoldDB" id="G4T9I8"/>